<dbReference type="Proteomes" id="UP000018781">
    <property type="component" value="Chromosome"/>
</dbReference>
<sequence>MIGMRVLALVGTGILIVLGIARMLRSEDEWHAVPSR</sequence>
<proteinExistence type="predicted"/>
<accession>V9XN55</accession>
<name>V9XN55_9NOCA</name>
<dbReference type="AlphaFoldDB" id="V9XN55"/>
<dbReference type="EMBL" id="CP006996">
    <property type="protein sequence ID" value="AHD23833.1"/>
    <property type="molecule type" value="Genomic_DNA"/>
</dbReference>
<dbReference type="KEGG" id="rpy:Y013_16570"/>
<evidence type="ECO:0000313" key="1">
    <source>
        <dbReference type="EMBL" id="AHD23833.1"/>
    </source>
</evidence>
<organism evidence="1 2">
    <name type="scientific">Rhodococcus pyridinivorans SB3094</name>
    <dbReference type="NCBI Taxonomy" id="1435356"/>
    <lineage>
        <taxon>Bacteria</taxon>
        <taxon>Bacillati</taxon>
        <taxon>Actinomycetota</taxon>
        <taxon>Actinomycetes</taxon>
        <taxon>Mycobacteriales</taxon>
        <taxon>Nocardiaceae</taxon>
        <taxon>Rhodococcus</taxon>
    </lineage>
</organism>
<evidence type="ECO:0000313" key="2">
    <source>
        <dbReference type="Proteomes" id="UP000018781"/>
    </source>
</evidence>
<protein>
    <submittedName>
        <fullName evidence="1">Uncharacterized protein</fullName>
    </submittedName>
</protein>
<dbReference type="HOGENOM" id="CLU_3358146_0_0_11"/>
<gene>
    <name evidence="1" type="ORF">Y013_16570</name>
</gene>
<reference evidence="1 2" key="1">
    <citation type="journal article" date="2014" name="Genome Announc.">
        <title>Complete Genome of Rhodococcus pyridinivorans SB3094, a Methyl-Ethyl-Ketone-Degrading Bacterium Used for Bioaugmentation.</title>
        <authorList>
            <person name="Dueholm M.S."/>
            <person name="Albertsen M."/>
            <person name="D'Imperio S."/>
            <person name="Tale V.P."/>
            <person name="Lewis D."/>
            <person name="Nielsen P.H."/>
            <person name="Nielsen J.L."/>
        </authorList>
    </citation>
    <scope>NUCLEOTIDE SEQUENCE [LARGE SCALE GENOMIC DNA]</scope>
    <source>
        <strain evidence="1 2">SB3094</strain>
    </source>
</reference>